<evidence type="ECO:0008006" key="4">
    <source>
        <dbReference type="Google" id="ProtNLM"/>
    </source>
</evidence>
<proteinExistence type="predicted"/>
<evidence type="ECO:0000256" key="1">
    <source>
        <dbReference type="SAM" id="SignalP"/>
    </source>
</evidence>
<protein>
    <recommendedName>
        <fullName evidence="4">Secreted protein</fullName>
    </recommendedName>
</protein>
<name>A0ABD0J170_9CAEN</name>
<feature type="chain" id="PRO_5044881412" description="Secreted protein" evidence="1">
    <location>
        <begin position="23"/>
        <end position="97"/>
    </location>
</feature>
<reference evidence="2 3" key="1">
    <citation type="journal article" date="2023" name="Sci. Data">
        <title>Genome assembly of the Korean intertidal mud-creeper Batillaria attramentaria.</title>
        <authorList>
            <person name="Patra A.K."/>
            <person name="Ho P.T."/>
            <person name="Jun S."/>
            <person name="Lee S.J."/>
            <person name="Kim Y."/>
            <person name="Won Y.J."/>
        </authorList>
    </citation>
    <scope>NUCLEOTIDE SEQUENCE [LARGE SCALE GENOMIC DNA]</scope>
    <source>
        <strain evidence="2">Wonlab-2016</strain>
    </source>
</reference>
<organism evidence="2 3">
    <name type="scientific">Batillaria attramentaria</name>
    <dbReference type="NCBI Taxonomy" id="370345"/>
    <lineage>
        <taxon>Eukaryota</taxon>
        <taxon>Metazoa</taxon>
        <taxon>Spiralia</taxon>
        <taxon>Lophotrochozoa</taxon>
        <taxon>Mollusca</taxon>
        <taxon>Gastropoda</taxon>
        <taxon>Caenogastropoda</taxon>
        <taxon>Sorbeoconcha</taxon>
        <taxon>Cerithioidea</taxon>
        <taxon>Batillariidae</taxon>
        <taxon>Batillaria</taxon>
    </lineage>
</organism>
<dbReference type="Proteomes" id="UP001519460">
    <property type="component" value="Unassembled WGS sequence"/>
</dbReference>
<comment type="caution">
    <text evidence="2">The sequence shown here is derived from an EMBL/GenBank/DDBJ whole genome shotgun (WGS) entry which is preliminary data.</text>
</comment>
<dbReference type="AlphaFoldDB" id="A0ABD0J170"/>
<accession>A0ABD0J170</accession>
<gene>
    <name evidence="2" type="ORF">BaRGS_00040082</name>
</gene>
<keyword evidence="1" id="KW-0732">Signal</keyword>
<dbReference type="EMBL" id="JACVVK020000757">
    <property type="protein sequence ID" value="KAK7448742.1"/>
    <property type="molecule type" value="Genomic_DNA"/>
</dbReference>
<sequence length="97" mass="10780">MDLTFGRTILTVHFFLSWRVTGTFYSGFKSAKPPAYSGVGSECQLSRRYCFWRQGPRRGQLATVAATRGTVTFLTSALLAEACVLRQCGVHRLTADQ</sequence>
<evidence type="ECO:0000313" key="2">
    <source>
        <dbReference type="EMBL" id="KAK7448742.1"/>
    </source>
</evidence>
<feature type="signal peptide" evidence="1">
    <location>
        <begin position="1"/>
        <end position="22"/>
    </location>
</feature>
<evidence type="ECO:0000313" key="3">
    <source>
        <dbReference type="Proteomes" id="UP001519460"/>
    </source>
</evidence>
<keyword evidence="3" id="KW-1185">Reference proteome</keyword>